<organism evidence="1">
    <name type="scientific">Arundo donax</name>
    <name type="common">Giant reed</name>
    <name type="synonym">Donax arundinaceus</name>
    <dbReference type="NCBI Taxonomy" id="35708"/>
    <lineage>
        <taxon>Eukaryota</taxon>
        <taxon>Viridiplantae</taxon>
        <taxon>Streptophyta</taxon>
        <taxon>Embryophyta</taxon>
        <taxon>Tracheophyta</taxon>
        <taxon>Spermatophyta</taxon>
        <taxon>Magnoliopsida</taxon>
        <taxon>Liliopsida</taxon>
        <taxon>Poales</taxon>
        <taxon>Poaceae</taxon>
        <taxon>PACMAD clade</taxon>
        <taxon>Arundinoideae</taxon>
        <taxon>Arundineae</taxon>
        <taxon>Arundo</taxon>
    </lineage>
</organism>
<sequence length="39" mass="4688">MHTLLQVHNVRKNLLSNSLFIRENKNKRKRGAHMCWIVT</sequence>
<accession>A0A0A9BKY9</accession>
<evidence type="ECO:0000313" key="1">
    <source>
        <dbReference type="EMBL" id="JAD59947.1"/>
    </source>
</evidence>
<protein>
    <submittedName>
        <fullName evidence="1">Uncharacterized protein</fullName>
    </submittedName>
</protein>
<dbReference type="EMBL" id="GBRH01237948">
    <property type="protein sequence ID" value="JAD59947.1"/>
    <property type="molecule type" value="Transcribed_RNA"/>
</dbReference>
<dbReference type="AlphaFoldDB" id="A0A0A9BKY9"/>
<proteinExistence type="predicted"/>
<name>A0A0A9BKY9_ARUDO</name>
<reference evidence="1" key="1">
    <citation type="submission" date="2014-09" db="EMBL/GenBank/DDBJ databases">
        <authorList>
            <person name="Magalhaes I.L.F."/>
            <person name="Oliveira U."/>
            <person name="Santos F.R."/>
            <person name="Vidigal T.H.D.A."/>
            <person name="Brescovit A.D."/>
            <person name="Santos A.J."/>
        </authorList>
    </citation>
    <scope>NUCLEOTIDE SEQUENCE</scope>
    <source>
        <tissue evidence="1">Shoot tissue taken approximately 20 cm above the soil surface</tissue>
    </source>
</reference>
<reference evidence="1" key="2">
    <citation type="journal article" date="2015" name="Data Brief">
        <title>Shoot transcriptome of the giant reed, Arundo donax.</title>
        <authorList>
            <person name="Barrero R.A."/>
            <person name="Guerrero F.D."/>
            <person name="Moolhuijzen P."/>
            <person name="Goolsby J.A."/>
            <person name="Tidwell J."/>
            <person name="Bellgard S.E."/>
            <person name="Bellgard M.I."/>
        </authorList>
    </citation>
    <scope>NUCLEOTIDE SEQUENCE</scope>
    <source>
        <tissue evidence="1">Shoot tissue taken approximately 20 cm above the soil surface</tissue>
    </source>
</reference>